<comment type="subcellular location">
    <subcellularLocation>
        <location evidence="1">Membrane</location>
        <topology evidence="1">Multi-pass membrane protein</topology>
    </subcellularLocation>
</comment>
<dbReference type="InterPro" id="IPR036287">
    <property type="entry name" value="Rv1873-like_sf"/>
</dbReference>
<evidence type="ECO:0000256" key="5">
    <source>
        <dbReference type="ARBA" id="ARBA00023136"/>
    </source>
</evidence>
<feature type="transmembrane region" description="Helical" evidence="6">
    <location>
        <begin position="448"/>
        <end position="471"/>
    </location>
</feature>
<feature type="transmembrane region" description="Helical" evidence="6">
    <location>
        <begin position="278"/>
        <end position="300"/>
    </location>
</feature>
<evidence type="ECO:0000256" key="3">
    <source>
        <dbReference type="ARBA" id="ARBA00022692"/>
    </source>
</evidence>
<dbReference type="Pfam" id="PF08837">
    <property type="entry name" value="DUF1810"/>
    <property type="match status" value="1"/>
</dbReference>
<dbReference type="EMBL" id="JAKNSF020000001">
    <property type="protein sequence ID" value="KAK7742888.1"/>
    <property type="molecule type" value="Genomic_DNA"/>
</dbReference>
<feature type="transmembrane region" description="Helical" evidence="6">
    <location>
        <begin position="483"/>
        <end position="504"/>
    </location>
</feature>
<feature type="transmembrane region" description="Helical" evidence="6">
    <location>
        <begin position="346"/>
        <end position="368"/>
    </location>
</feature>
<protein>
    <recommendedName>
        <fullName evidence="7">Major facilitator superfamily (MFS) profile domain-containing protein</fullName>
    </recommendedName>
</protein>
<dbReference type="InterPro" id="IPR020846">
    <property type="entry name" value="MFS_dom"/>
</dbReference>
<feature type="transmembrane region" description="Helical" evidence="6">
    <location>
        <begin position="510"/>
        <end position="530"/>
    </location>
</feature>
<dbReference type="Gene3D" id="1.25.40.380">
    <property type="entry name" value="Protein of unknown function DUF1810"/>
    <property type="match status" value="1"/>
</dbReference>
<proteinExistence type="predicted"/>
<keyword evidence="2" id="KW-0813">Transport</keyword>
<comment type="caution">
    <text evidence="8">The sequence shown here is derived from an EMBL/GenBank/DDBJ whole genome shotgun (WGS) entry which is preliminary data.</text>
</comment>
<evidence type="ECO:0000256" key="6">
    <source>
        <dbReference type="SAM" id="Phobius"/>
    </source>
</evidence>
<evidence type="ECO:0000256" key="4">
    <source>
        <dbReference type="ARBA" id="ARBA00022989"/>
    </source>
</evidence>
<feature type="domain" description="Major facilitator superfamily (MFS) profile" evidence="7">
    <location>
        <begin position="186"/>
        <end position="602"/>
    </location>
</feature>
<dbReference type="PANTHER" id="PTHR43791:SF39">
    <property type="entry name" value="TRANSPORTER LIZ1_SEO1, PUTATIVE (AFU_ORTHOLOGUE AFUA_3G00980)-RELATED"/>
    <property type="match status" value="1"/>
</dbReference>
<keyword evidence="9" id="KW-1185">Reference proteome</keyword>
<accession>A0ABR1PQT3</accession>
<reference evidence="8 9" key="1">
    <citation type="submission" date="2024-02" db="EMBL/GenBank/DDBJ databases">
        <title>De novo assembly and annotation of 12 fungi associated with fruit tree decline syndrome in Ontario, Canada.</title>
        <authorList>
            <person name="Sulman M."/>
            <person name="Ellouze W."/>
            <person name="Ilyukhin E."/>
        </authorList>
    </citation>
    <scope>NUCLEOTIDE SEQUENCE [LARGE SCALE GENOMIC DNA]</scope>
    <source>
        <strain evidence="8 9">M169</strain>
    </source>
</reference>
<dbReference type="InterPro" id="IPR011701">
    <property type="entry name" value="MFS"/>
</dbReference>
<dbReference type="Pfam" id="PF07690">
    <property type="entry name" value="MFS_1"/>
    <property type="match status" value="1"/>
</dbReference>
<feature type="transmembrane region" description="Helical" evidence="6">
    <location>
        <begin position="411"/>
        <end position="428"/>
    </location>
</feature>
<evidence type="ECO:0000313" key="8">
    <source>
        <dbReference type="EMBL" id="KAK7742888.1"/>
    </source>
</evidence>
<dbReference type="Gene3D" id="1.20.1250.20">
    <property type="entry name" value="MFS general substrate transporter like domains"/>
    <property type="match status" value="2"/>
</dbReference>
<dbReference type="InterPro" id="IPR014937">
    <property type="entry name" value="DUF1810"/>
</dbReference>
<organism evidence="8 9">
    <name type="scientific">Diaporthe eres</name>
    <name type="common">Phomopsis oblonga</name>
    <dbReference type="NCBI Taxonomy" id="83184"/>
    <lineage>
        <taxon>Eukaryota</taxon>
        <taxon>Fungi</taxon>
        <taxon>Dikarya</taxon>
        <taxon>Ascomycota</taxon>
        <taxon>Pezizomycotina</taxon>
        <taxon>Sordariomycetes</taxon>
        <taxon>Sordariomycetidae</taxon>
        <taxon>Diaporthales</taxon>
        <taxon>Diaporthaceae</taxon>
        <taxon>Diaporthe</taxon>
        <taxon>Diaporthe eres species complex</taxon>
    </lineage>
</organism>
<evidence type="ECO:0000256" key="1">
    <source>
        <dbReference type="ARBA" id="ARBA00004141"/>
    </source>
</evidence>
<name>A0ABR1PQT3_DIAER</name>
<gene>
    <name evidence="8" type="ORF">SLS63_000456</name>
</gene>
<feature type="transmembrane region" description="Helical" evidence="6">
    <location>
        <begin position="312"/>
        <end position="334"/>
    </location>
</feature>
<dbReference type="InterPro" id="IPR036259">
    <property type="entry name" value="MFS_trans_sf"/>
</dbReference>
<evidence type="ECO:0000256" key="2">
    <source>
        <dbReference type="ARBA" id="ARBA00022448"/>
    </source>
</evidence>
<keyword evidence="3 6" id="KW-0812">Transmembrane</keyword>
<dbReference type="SUPFAM" id="SSF103473">
    <property type="entry name" value="MFS general substrate transporter"/>
    <property type="match status" value="1"/>
</dbReference>
<dbReference type="SUPFAM" id="SSF140736">
    <property type="entry name" value="Rv1873-like"/>
    <property type="match status" value="1"/>
</dbReference>
<sequence>MQIPETDTPRLLPDFDVERFVRVQDLKVNDGAQETEFERAVRELREGEKRSDWILFVFPRVSGLGKHINSIFYGIGTMEEARAFLGHPIIGPRLHEATEVVLNSGEDNLSKLFGNSDEASRFRSSMTLFSRHDVRASSADSPRLGGSSFTGDSAGKKAPWWSYFWDYEPTRTPEERKFVQKLDVSLLTILCFGYFIKNLDQTNISNAYVSGMKEDLAMDSNQLNLIDVAWTTGYVIGQLPSQFILTKVRPSIWIPSCELVWTVLTFCLAATSNSNQVIAIRFLVGLVESIFYPAAHFLIGSWYKPSELGKRACIFHASSAAAGMFSGYLQAAVYTGLNGTLGKAGWQWLFIMDGVISTPICLAGYFMIPDLPENTRAFYLTDDDAALARKRMESIGRAPRRKLGWSILKRVFTRWHVWALTLLYIIFINTGPSSSVNPLPLWLKANGWPVTSVNIIPTAQSAVQLVSTVSFSILSDYLRSRPAVMSISTFFGFFTSLLLAIWTIPTGLKWFSFFASRISVAYGPLSMTWANEICGADAEERAVVLGIMNAAGYAFNAWLPLLTYPVVDAPRFKKGFTYTTVAFVAQAIITWVIWWLSRRDRKKEEKSAIDTAGVTQEL</sequence>
<feature type="transmembrane region" description="Helical" evidence="6">
    <location>
        <begin position="542"/>
        <end position="564"/>
    </location>
</feature>
<dbReference type="Proteomes" id="UP001430848">
    <property type="component" value="Unassembled WGS sequence"/>
</dbReference>
<keyword evidence="4 6" id="KW-1133">Transmembrane helix</keyword>
<dbReference type="PROSITE" id="PS50850">
    <property type="entry name" value="MFS"/>
    <property type="match status" value="1"/>
</dbReference>
<feature type="transmembrane region" description="Helical" evidence="6">
    <location>
        <begin position="576"/>
        <end position="596"/>
    </location>
</feature>
<keyword evidence="5 6" id="KW-0472">Membrane</keyword>
<dbReference type="PANTHER" id="PTHR43791">
    <property type="entry name" value="PERMEASE-RELATED"/>
    <property type="match status" value="1"/>
</dbReference>
<evidence type="ECO:0000313" key="9">
    <source>
        <dbReference type="Proteomes" id="UP001430848"/>
    </source>
</evidence>
<evidence type="ECO:0000259" key="7">
    <source>
        <dbReference type="PROSITE" id="PS50850"/>
    </source>
</evidence>